<gene>
    <name evidence="7" type="ORF">SS37A_04420</name>
</gene>
<keyword evidence="1" id="KW-0472">Membrane</keyword>
<evidence type="ECO:0000256" key="4">
    <source>
        <dbReference type="SAM" id="MobiDB-lite"/>
    </source>
</evidence>
<dbReference type="InterPro" id="IPR005565">
    <property type="entry name" value="Hemolysn_activator_HlyB_C"/>
</dbReference>
<keyword evidence="3" id="KW-0998">Cell outer membrane</keyword>
<organism evidence="7 8">
    <name type="scientific">Methylocystis iwaonis</name>
    <dbReference type="NCBI Taxonomy" id="2885079"/>
    <lineage>
        <taxon>Bacteria</taxon>
        <taxon>Pseudomonadati</taxon>
        <taxon>Pseudomonadota</taxon>
        <taxon>Alphaproteobacteria</taxon>
        <taxon>Hyphomicrobiales</taxon>
        <taxon>Methylocystaceae</taxon>
        <taxon>Methylocystis</taxon>
    </lineage>
</organism>
<feature type="compositionally biased region" description="Basic and acidic residues" evidence="4">
    <location>
        <begin position="45"/>
        <end position="67"/>
    </location>
</feature>
<evidence type="ECO:0000313" key="8">
    <source>
        <dbReference type="Proteomes" id="UP001317629"/>
    </source>
</evidence>
<protein>
    <recommendedName>
        <fullName evidence="9">ShlB/FhaC/HecB family hemolysin secretion/activation protein</fullName>
    </recommendedName>
</protein>
<dbReference type="Pfam" id="PF03865">
    <property type="entry name" value="ShlB"/>
    <property type="match status" value="1"/>
</dbReference>
<dbReference type="InterPro" id="IPR013686">
    <property type="entry name" value="Polypept-transport_assoc_ShlB"/>
</dbReference>
<accession>A0ABM8E4U0</accession>
<dbReference type="Pfam" id="PF08479">
    <property type="entry name" value="POTRA_2"/>
    <property type="match status" value="1"/>
</dbReference>
<dbReference type="RefSeq" id="WP_281930167.1">
    <property type="nucleotide sequence ID" value="NZ_AP027142.1"/>
</dbReference>
<dbReference type="Gene3D" id="2.40.160.50">
    <property type="entry name" value="membrane protein fhac: a member of the omp85/tpsb transporter family"/>
    <property type="match status" value="1"/>
</dbReference>
<keyword evidence="1" id="KW-1134">Transmembrane beta strand</keyword>
<feature type="domain" description="Haemolysin activator HlyB C-terminal" evidence="5">
    <location>
        <begin position="218"/>
        <end position="513"/>
    </location>
</feature>
<reference evidence="7 8" key="1">
    <citation type="journal article" date="2023" name="Int. J. Syst. Evol. Microbiol.">
        <title>Methylocystis iwaonis sp. nov., a type II methane-oxidizing bacterium from surface soil of a rice paddy field in Japan, and emended description of the genus Methylocystis (ex Whittenbury et al. 1970) Bowman et al. 1993.</title>
        <authorList>
            <person name="Kaise H."/>
            <person name="Sawadogo J.B."/>
            <person name="Alam M.S."/>
            <person name="Ueno C."/>
            <person name="Dianou D."/>
            <person name="Shinjo R."/>
            <person name="Asakawa S."/>
        </authorList>
    </citation>
    <scope>NUCLEOTIDE SEQUENCE [LARGE SCALE GENOMIC DNA]</scope>
    <source>
        <strain evidence="7 8">SS37A-Re</strain>
    </source>
</reference>
<evidence type="ECO:0000256" key="2">
    <source>
        <dbReference type="ARBA" id="ARBA00022692"/>
    </source>
</evidence>
<dbReference type="Gene3D" id="3.10.20.310">
    <property type="entry name" value="membrane protein fhac"/>
    <property type="match status" value="1"/>
</dbReference>
<feature type="region of interest" description="Disordered" evidence="4">
    <location>
        <begin position="43"/>
        <end position="67"/>
    </location>
</feature>
<evidence type="ECO:0000256" key="3">
    <source>
        <dbReference type="ARBA" id="ARBA00023237"/>
    </source>
</evidence>
<sequence length="581" mass="63333">MRRVLQLASAIGALQTAFGSLSVAQAQEAGPFIPYTLGDAVRSAESARREAPPPHRPDIETPETAEPRFTMRDGATIFIRRITIDGPDLVGAQNIRDALERYENRKLTLGQIYEAADKITNLYRAKGYIVAKTYVPEQDARNGQLKLKVIPGRYGAVKVDNNSLVRTDYLQTMIDRALAGSPFIRKEELERAMLLNADLPGAGAPRISIAPGQQPETSDFIFSPPEDRQIEGYLLADNYGSPYTGRIRTSGAVTLNSPTGYGDRLSAFGIVSERGGLVNGRLAYAPPPAFGGLRGEVSVFETVYKLGGVYNNAQAWGEANGVAANLVYPLKRQRDESIYLFSNFTHKYLNDKVLGVSTAYRYIEVGTIGVNHDMFGSFLDLPYVTNASLSGSFGFVRFPNTEERRANQAGIGTAGSYGRINLSVNGTLAITPLVSASLAFRAQKAIGRNLDSSEKLSLTGYFGVRSFDEGMAGDSGFVTTPEVRYALPTIERYQHSIGAFSDIGVVWLENPSYTITQKACSPLNDVGAGYYGSYDLPSFDEASPLRTLFLKAQVAHSLGWNEIAPSYNRYTKGLFQVGVTF</sequence>
<evidence type="ECO:0000259" key="5">
    <source>
        <dbReference type="Pfam" id="PF03865"/>
    </source>
</evidence>
<keyword evidence="2" id="KW-0812">Transmembrane</keyword>
<dbReference type="PANTHER" id="PTHR34597">
    <property type="entry name" value="SLR1661 PROTEIN"/>
    <property type="match status" value="1"/>
</dbReference>
<proteinExistence type="predicted"/>
<dbReference type="PANTHER" id="PTHR34597:SF1">
    <property type="entry name" value="HEME_HEMOPEXIN TRANSPORTER PROTEIN HUXB"/>
    <property type="match status" value="1"/>
</dbReference>
<feature type="domain" description="Polypeptide-transport-associated ShlB-type" evidence="6">
    <location>
        <begin position="79"/>
        <end position="152"/>
    </location>
</feature>
<evidence type="ECO:0000313" key="7">
    <source>
        <dbReference type="EMBL" id="BDV32913.1"/>
    </source>
</evidence>
<dbReference type="InterPro" id="IPR051544">
    <property type="entry name" value="TPS_OM_transporter"/>
</dbReference>
<dbReference type="Proteomes" id="UP001317629">
    <property type="component" value="Chromosome"/>
</dbReference>
<dbReference type="EMBL" id="AP027142">
    <property type="protein sequence ID" value="BDV32913.1"/>
    <property type="molecule type" value="Genomic_DNA"/>
</dbReference>
<evidence type="ECO:0008006" key="9">
    <source>
        <dbReference type="Google" id="ProtNLM"/>
    </source>
</evidence>
<evidence type="ECO:0000259" key="6">
    <source>
        <dbReference type="Pfam" id="PF08479"/>
    </source>
</evidence>
<evidence type="ECO:0000256" key="1">
    <source>
        <dbReference type="ARBA" id="ARBA00022452"/>
    </source>
</evidence>
<keyword evidence="8" id="KW-1185">Reference proteome</keyword>
<name>A0ABM8E4U0_9HYPH</name>